<dbReference type="AlphaFoldDB" id="A0ABD5QFU8"/>
<dbReference type="InterPro" id="IPR027624">
    <property type="entry name" value="TOMM_cyclo_SagD"/>
</dbReference>
<dbReference type="Pfam" id="PF02624">
    <property type="entry name" value="YcaO"/>
    <property type="match status" value="1"/>
</dbReference>
<evidence type="ECO:0000313" key="4">
    <source>
        <dbReference type="Proteomes" id="UP001595925"/>
    </source>
</evidence>
<sequence length="586" mass="61084">MDVHIVGGDPVREAVVAALEDVEVRVREGDPAGVAEADLAVVAARSGSGTLERANEAAMAGGTPWIAVEVGGVGGSGGVDAAVAGFPGIEPGCYDCLRTRVESTSGDPGGEEDGETSADAPEGAETPEVPRHVARLAGAVAGREFVSLLEDDDRSIMGQVVELPHARRRLLPVPGCECGRERERDLGRDDDSLGVEAAVSRAEAAIDDRVGIVSTIGEVESFPAPYYLATIADTTAFSDAAAPTNAAGVAEDWNPAMMKAVGEALERYCAGVYRETDFHHAPPADLGRAVSPTDLVRPDSAPEIDPDAERRWVAGEELSTGESAYLPAAAVQFPQPGKRLVPAITTGLGLGSSTVGALLAGLTETIERDAAMLSWYSTYEPLELAVDDEGFEALAGRARGEGLSVTPLLVTQDVDVPVVACAVSREGEWPRFAIGSAAGLDANAAARGALEEAIQNWMELRSMGEEGSDAASGAIGEYADFPERVREFLDCEGRVPADSVGPDPVPEGSEALDAVVSRVEASGLTPYAARITTPDVADLGFEAVRVVVPGAQPLFTGEPFFGERAGTVPESLGFEPRLDREFHPYP</sequence>
<dbReference type="PANTHER" id="PTHR37809:SF1">
    <property type="entry name" value="RIBOSOMAL PROTEIN S12 METHYLTHIOTRANSFERASE ACCESSORY FACTOR YCAO"/>
    <property type="match status" value="1"/>
</dbReference>
<dbReference type="RefSeq" id="WP_224827376.1">
    <property type="nucleotide sequence ID" value="NZ_JAIVEF010000001.1"/>
</dbReference>
<proteinExistence type="predicted"/>
<reference evidence="3 4" key="1">
    <citation type="journal article" date="2019" name="Int. J. Syst. Evol. Microbiol.">
        <title>The Global Catalogue of Microorganisms (GCM) 10K type strain sequencing project: providing services to taxonomists for standard genome sequencing and annotation.</title>
        <authorList>
            <consortium name="The Broad Institute Genomics Platform"/>
            <consortium name="The Broad Institute Genome Sequencing Center for Infectious Disease"/>
            <person name="Wu L."/>
            <person name="Ma J."/>
        </authorList>
    </citation>
    <scope>NUCLEOTIDE SEQUENCE [LARGE SCALE GENOMIC DNA]</scope>
    <source>
        <strain evidence="3 4">CGMCC 1.15824</strain>
    </source>
</reference>
<dbReference type="PANTHER" id="PTHR37809">
    <property type="entry name" value="RIBOSOMAL PROTEIN S12 METHYLTHIOTRANSFERASE ACCESSORY FACTOR YCAO"/>
    <property type="match status" value="1"/>
</dbReference>
<dbReference type="Proteomes" id="UP001595925">
    <property type="component" value="Unassembled WGS sequence"/>
</dbReference>
<evidence type="ECO:0000313" key="3">
    <source>
        <dbReference type="EMBL" id="MFC4988632.1"/>
    </source>
</evidence>
<name>A0ABD5QFU8_9EURY</name>
<dbReference type="NCBIfam" id="TIGR03604">
    <property type="entry name" value="TOMM_cyclo_SagD"/>
    <property type="match status" value="1"/>
</dbReference>
<accession>A0ABD5QFU8</accession>
<feature type="domain" description="YcaO" evidence="2">
    <location>
        <begin position="248"/>
        <end position="586"/>
    </location>
</feature>
<dbReference type="PROSITE" id="PS51664">
    <property type="entry name" value="YCAO"/>
    <property type="match status" value="1"/>
</dbReference>
<organism evidence="3 4">
    <name type="scientific">Saliphagus infecundisoli</name>
    <dbReference type="NCBI Taxonomy" id="1849069"/>
    <lineage>
        <taxon>Archaea</taxon>
        <taxon>Methanobacteriati</taxon>
        <taxon>Methanobacteriota</taxon>
        <taxon>Stenosarchaea group</taxon>
        <taxon>Halobacteria</taxon>
        <taxon>Halobacteriales</taxon>
        <taxon>Natrialbaceae</taxon>
        <taxon>Saliphagus</taxon>
    </lineage>
</organism>
<comment type="caution">
    <text evidence="3">The sequence shown here is derived from an EMBL/GenBank/DDBJ whole genome shotgun (WGS) entry which is preliminary data.</text>
</comment>
<dbReference type="EMBL" id="JBHSJG010000036">
    <property type="protein sequence ID" value="MFC4988632.1"/>
    <property type="molecule type" value="Genomic_DNA"/>
</dbReference>
<gene>
    <name evidence="3" type="ORF">ACFPFO_12835</name>
</gene>
<dbReference type="InterPro" id="IPR003776">
    <property type="entry name" value="YcaO-like_dom"/>
</dbReference>
<feature type="region of interest" description="Disordered" evidence="1">
    <location>
        <begin position="100"/>
        <end position="129"/>
    </location>
</feature>
<keyword evidence="4" id="KW-1185">Reference proteome</keyword>
<protein>
    <submittedName>
        <fullName evidence="3">YcaO-like family protein</fullName>
    </submittedName>
</protein>
<evidence type="ECO:0000259" key="2">
    <source>
        <dbReference type="PROSITE" id="PS51664"/>
    </source>
</evidence>
<evidence type="ECO:0000256" key="1">
    <source>
        <dbReference type="SAM" id="MobiDB-lite"/>
    </source>
</evidence>
<feature type="region of interest" description="Disordered" evidence="1">
    <location>
        <begin position="282"/>
        <end position="305"/>
    </location>
</feature>
<dbReference type="Gene3D" id="3.40.50.720">
    <property type="entry name" value="NAD(P)-binding Rossmann-like Domain"/>
    <property type="match status" value="1"/>
</dbReference>
<dbReference type="Gene3D" id="3.30.1330.230">
    <property type="match status" value="1"/>
</dbReference>